<reference evidence="1 2" key="1">
    <citation type="journal article" date="2017" name="Curr. Biol.">
        <title>The Evolution of Venom by Co-option of Single-Copy Genes.</title>
        <authorList>
            <person name="Martinson E.O."/>
            <person name="Mrinalini"/>
            <person name="Kelkar Y.D."/>
            <person name="Chang C.H."/>
            <person name="Werren J.H."/>
        </authorList>
    </citation>
    <scope>NUCLEOTIDE SEQUENCE [LARGE SCALE GENOMIC DNA]</scope>
    <source>
        <strain evidence="1 2">Alberta</strain>
        <tissue evidence="1">Whole body</tissue>
    </source>
</reference>
<keyword evidence="2" id="KW-1185">Reference proteome</keyword>
<protein>
    <submittedName>
        <fullName evidence="1">Uncharacterized protein</fullName>
    </submittedName>
</protein>
<dbReference type="Proteomes" id="UP000215335">
    <property type="component" value="Unassembled WGS sequence"/>
</dbReference>
<organism evidence="1 2">
    <name type="scientific">Trichomalopsis sarcophagae</name>
    <dbReference type="NCBI Taxonomy" id="543379"/>
    <lineage>
        <taxon>Eukaryota</taxon>
        <taxon>Metazoa</taxon>
        <taxon>Ecdysozoa</taxon>
        <taxon>Arthropoda</taxon>
        <taxon>Hexapoda</taxon>
        <taxon>Insecta</taxon>
        <taxon>Pterygota</taxon>
        <taxon>Neoptera</taxon>
        <taxon>Endopterygota</taxon>
        <taxon>Hymenoptera</taxon>
        <taxon>Apocrita</taxon>
        <taxon>Proctotrupomorpha</taxon>
        <taxon>Chalcidoidea</taxon>
        <taxon>Pteromalidae</taxon>
        <taxon>Pteromalinae</taxon>
        <taxon>Trichomalopsis</taxon>
    </lineage>
</organism>
<evidence type="ECO:0000313" key="2">
    <source>
        <dbReference type="Proteomes" id="UP000215335"/>
    </source>
</evidence>
<comment type="caution">
    <text evidence="1">The sequence shown here is derived from an EMBL/GenBank/DDBJ whole genome shotgun (WGS) entry which is preliminary data.</text>
</comment>
<proteinExistence type="predicted"/>
<evidence type="ECO:0000313" key="1">
    <source>
        <dbReference type="EMBL" id="OXU18604.1"/>
    </source>
</evidence>
<name>A0A232EJR7_9HYME</name>
<gene>
    <name evidence="1" type="ORF">TSAR_014591</name>
</gene>
<sequence>MKTLREAPILHILDSDEGFILHCDASNTGLGSTSYHNHTRSSSTATNQEATTCYTCQKKKLKAWIDFKDKHPQKSEEEDDH</sequence>
<dbReference type="EMBL" id="NNAY01003949">
    <property type="protein sequence ID" value="OXU18604.1"/>
    <property type="molecule type" value="Genomic_DNA"/>
</dbReference>
<dbReference type="AlphaFoldDB" id="A0A232EJR7"/>
<accession>A0A232EJR7</accession>